<dbReference type="InterPro" id="IPR048013">
    <property type="entry name" value="EMYY_lipop"/>
</dbReference>
<proteinExistence type="predicted"/>
<gene>
    <name evidence="2" type="ORF">RQP18_02075</name>
</gene>
<evidence type="ECO:0000313" key="2">
    <source>
        <dbReference type="EMBL" id="WZX29983.1"/>
    </source>
</evidence>
<keyword evidence="2" id="KW-0449">Lipoprotein</keyword>
<organism evidence="2 3">
    <name type="scientific">Salinicoccus bachuensis</name>
    <dbReference type="NCBI Taxonomy" id="3136731"/>
    <lineage>
        <taxon>Bacteria</taxon>
        <taxon>Bacillati</taxon>
        <taxon>Bacillota</taxon>
        <taxon>Bacilli</taxon>
        <taxon>Bacillales</taxon>
        <taxon>Staphylococcaceae</taxon>
        <taxon>Salinicoccus</taxon>
    </lineage>
</organism>
<dbReference type="Proteomes" id="UP001455384">
    <property type="component" value="Chromosome"/>
</dbReference>
<dbReference type="EMBL" id="CP138333">
    <property type="protein sequence ID" value="WZX29983.1"/>
    <property type="molecule type" value="Genomic_DNA"/>
</dbReference>
<accession>A0ABZ3CLQ1</accession>
<sequence length="299" mass="35005">MHNTKKSISTFVLLSVFLLVGCTSGFRADFESYMTGMEDVHALDSEYDEKMSQLEIGDLPEELSPRNQDIDMERLASLSEALDQEIMPLVTRMEDAMGDVEVSNEELVELHDSYIESLDLKQSFVQQLNDYIETYYMSVRSNEALIQLSQTFMENQEERDAVIDSISSEDETEEIDALVAQINENSAELEEESEVLQQDESRVEKMEHIDEVMLPLINDHIQSLNQMNLETDRGVRVRSLTLEMYYGFEKYYQERKNTMQYNERLQELQLQNILPLRETYQQLDKEYYQQLNEIESELS</sequence>
<reference evidence="3" key="1">
    <citation type="submission" date="2023-10" db="EMBL/GenBank/DDBJ databases">
        <title>Genome analysis and identification of Salinococcus sp. Bachu38 nov., a PGPR from the rhizosphere of Tamarix.</title>
        <authorList>
            <person name="Liang Z."/>
            <person name="Zhang X."/>
            <person name="Jia J."/>
            <person name="Chen X."/>
            <person name="Wang Y."/>
            <person name="Wang Q."/>
            <person name="Wang R."/>
        </authorList>
    </citation>
    <scope>NUCLEOTIDE SEQUENCE [LARGE SCALE GENOMIC DNA]</scope>
    <source>
        <strain evidence="3">Bachu38</strain>
    </source>
</reference>
<dbReference type="NCBIfam" id="NF033194">
    <property type="entry name" value="lipo_EMYY"/>
    <property type="match status" value="1"/>
</dbReference>
<keyword evidence="1" id="KW-0175">Coiled coil</keyword>
<keyword evidence="3" id="KW-1185">Reference proteome</keyword>
<evidence type="ECO:0000256" key="1">
    <source>
        <dbReference type="SAM" id="Coils"/>
    </source>
</evidence>
<feature type="coiled-coil region" evidence="1">
    <location>
        <begin position="172"/>
        <end position="209"/>
    </location>
</feature>
<dbReference type="RefSeq" id="WP_342388512.1">
    <property type="nucleotide sequence ID" value="NZ_CP138333.2"/>
</dbReference>
<dbReference type="PROSITE" id="PS51257">
    <property type="entry name" value="PROKAR_LIPOPROTEIN"/>
    <property type="match status" value="1"/>
</dbReference>
<name>A0ABZ3CLQ1_9STAP</name>
<evidence type="ECO:0000313" key="3">
    <source>
        <dbReference type="Proteomes" id="UP001455384"/>
    </source>
</evidence>
<protein>
    <submittedName>
        <fullName evidence="2">EMYY motif lipoprotein</fullName>
    </submittedName>
</protein>